<dbReference type="EMBL" id="RHIB01000003">
    <property type="protein sequence ID" value="RNA66693.1"/>
    <property type="molecule type" value="Genomic_DNA"/>
</dbReference>
<reference evidence="1 2" key="1">
    <citation type="submission" date="2018-10" db="EMBL/GenBank/DDBJ databases">
        <title>Bacillus Keqinensis sp. nov., a moderately halophilic bacterium isolated from a saline-alkaline lake.</title>
        <authorList>
            <person name="Wang H."/>
        </authorList>
    </citation>
    <scope>NUCLEOTIDE SEQUENCE [LARGE SCALE GENOMIC DNA]</scope>
    <source>
        <strain evidence="1 2">KQ-3</strain>
    </source>
</reference>
<dbReference type="AlphaFoldDB" id="A0A3M7TM43"/>
<keyword evidence="2" id="KW-1185">Reference proteome</keyword>
<dbReference type="Proteomes" id="UP000278746">
    <property type="component" value="Unassembled WGS sequence"/>
</dbReference>
<dbReference type="CDD" id="cd13399">
    <property type="entry name" value="Slt35-like"/>
    <property type="match status" value="1"/>
</dbReference>
<dbReference type="SUPFAM" id="SSF53955">
    <property type="entry name" value="Lysozyme-like"/>
    <property type="match status" value="1"/>
</dbReference>
<name>A0A3M7TM43_9BACI</name>
<protein>
    <submittedName>
        <fullName evidence="1">Uncharacterized protein</fullName>
    </submittedName>
</protein>
<dbReference type="RefSeq" id="WP_122900390.1">
    <property type="nucleotide sequence ID" value="NZ_RHIB01000003.1"/>
</dbReference>
<accession>A0A3M7TM43</accession>
<evidence type="ECO:0000313" key="2">
    <source>
        <dbReference type="Proteomes" id="UP000278746"/>
    </source>
</evidence>
<organism evidence="1 2">
    <name type="scientific">Alteribacter keqinensis</name>
    <dbReference type="NCBI Taxonomy" id="2483800"/>
    <lineage>
        <taxon>Bacteria</taxon>
        <taxon>Bacillati</taxon>
        <taxon>Bacillota</taxon>
        <taxon>Bacilli</taxon>
        <taxon>Bacillales</taxon>
        <taxon>Bacillaceae</taxon>
        <taxon>Alteribacter</taxon>
    </lineage>
</organism>
<proteinExistence type="predicted"/>
<sequence>MSQRKPYRKQPKKRKKGGGFPVPHSLKVFSAVLLIVFLVIGIAGSIDWDQHLPERGGDEVPQEYLPIYKAAEEEYGVPWNLLAAIHRMETIFSTMDPLLSPVGAEGHMQFMPCTWTGWSHPTCGGLGEGDIPEDVKTDPEQIETYGGYGVDATGNGVADPFDIEDAIYSAANYLAASGAADGEYERAVYAYNRADWYVEDVIAYADRYVAEEEEGSAE</sequence>
<evidence type="ECO:0000313" key="1">
    <source>
        <dbReference type="EMBL" id="RNA66693.1"/>
    </source>
</evidence>
<dbReference type="InterPro" id="IPR023346">
    <property type="entry name" value="Lysozyme-like_dom_sf"/>
</dbReference>
<comment type="caution">
    <text evidence="1">The sequence shown here is derived from an EMBL/GenBank/DDBJ whole genome shotgun (WGS) entry which is preliminary data.</text>
</comment>
<dbReference type="OrthoDB" id="9809488at2"/>
<gene>
    <name evidence="1" type="ORF">EBO34_15875</name>
</gene>
<dbReference type="Gene3D" id="1.10.530.10">
    <property type="match status" value="1"/>
</dbReference>